<dbReference type="SUPFAM" id="SSF56024">
    <property type="entry name" value="Phospholipase D/nuclease"/>
    <property type="match status" value="1"/>
</dbReference>
<evidence type="ECO:0000313" key="8">
    <source>
        <dbReference type="Proteomes" id="UP000325333"/>
    </source>
</evidence>
<dbReference type="GO" id="GO:0005576">
    <property type="term" value="C:extracellular region"/>
    <property type="evidence" value="ECO:0007669"/>
    <property type="project" value="UniProtKB-SubCell"/>
</dbReference>
<dbReference type="PANTHER" id="PTHR21248:SF22">
    <property type="entry name" value="PHOSPHOLIPASE D"/>
    <property type="match status" value="1"/>
</dbReference>
<name>A0A5B0KP28_9PROT</name>
<organism evidence="7 8">
    <name type="scientific">Azospirillum argentinense</name>
    <dbReference type="NCBI Taxonomy" id="2970906"/>
    <lineage>
        <taxon>Bacteria</taxon>
        <taxon>Pseudomonadati</taxon>
        <taxon>Pseudomonadota</taxon>
        <taxon>Alphaproteobacteria</taxon>
        <taxon>Rhodospirillales</taxon>
        <taxon>Azospirillaceae</taxon>
        <taxon>Azospirillum</taxon>
    </lineage>
</organism>
<evidence type="ECO:0000256" key="5">
    <source>
        <dbReference type="ARBA" id="ARBA00029594"/>
    </source>
</evidence>
<evidence type="ECO:0000256" key="1">
    <source>
        <dbReference type="ARBA" id="ARBA00003145"/>
    </source>
</evidence>
<accession>A0A5B0KP28</accession>
<evidence type="ECO:0000313" key="7">
    <source>
        <dbReference type="EMBL" id="KAA1054427.1"/>
    </source>
</evidence>
<dbReference type="CDD" id="cd09132">
    <property type="entry name" value="PLDc_unchar4"/>
    <property type="match status" value="1"/>
</dbReference>
<keyword evidence="4" id="KW-0964">Secreted</keyword>
<sequence length="182" mass="19730">MIIGASTAYHHAKAEQEIELVWTGPSSTLIATRKTEQALLQVIDASEHRLFITSFVVYDIRSIMAALERAIDRGVQVSMLLEASEAHGGGISIDGIAKMKSVLPSAKIFSWVDRGDRFVGGKVHAKVAVADECFCFISSANLTAYAMEKNMEAGVLIRGGATPQRLHRHLEALGTTHVIVEV</sequence>
<dbReference type="GO" id="GO:0030572">
    <property type="term" value="F:phosphatidyltransferase activity"/>
    <property type="evidence" value="ECO:0007669"/>
    <property type="project" value="UniProtKB-ARBA"/>
</dbReference>
<proteinExistence type="predicted"/>
<dbReference type="InterPro" id="IPR047955">
    <property type="entry name" value="DrmC-like"/>
</dbReference>
<dbReference type="InterPro" id="IPR001736">
    <property type="entry name" value="PLipase_D/transphosphatidylase"/>
</dbReference>
<dbReference type="EMBL" id="VEWN01000010">
    <property type="protein sequence ID" value="KAA1054427.1"/>
    <property type="molecule type" value="Genomic_DNA"/>
</dbReference>
<reference evidence="7 8" key="1">
    <citation type="submission" date="2019-07" db="EMBL/GenBank/DDBJ databases">
        <title>Genome sequencing of the stress-tolerant strain Azospirillum brasilense Az19.</title>
        <authorList>
            <person name="Maroniche G.A."/>
            <person name="Garcia J.E."/>
            <person name="Pagnussat L."/>
            <person name="Amenta M."/>
            <person name="Creus C.M."/>
        </authorList>
    </citation>
    <scope>NUCLEOTIDE SEQUENCE [LARGE SCALE GENOMIC DNA]</scope>
    <source>
        <strain evidence="7 8">Az19</strain>
    </source>
</reference>
<dbReference type="Gene3D" id="3.30.870.10">
    <property type="entry name" value="Endonuclease Chain A"/>
    <property type="match status" value="1"/>
</dbReference>
<comment type="caution">
    <text evidence="7">The sequence shown here is derived from an EMBL/GenBank/DDBJ whole genome shotgun (WGS) entry which is preliminary data.</text>
</comment>
<feature type="domain" description="PLD phosphodiesterase" evidence="6">
    <location>
        <begin position="119"/>
        <end position="146"/>
    </location>
</feature>
<dbReference type="Proteomes" id="UP000325333">
    <property type="component" value="Unassembled WGS sequence"/>
</dbReference>
<dbReference type="NCBIfam" id="NF038319">
    <property type="entry name" value="DISARM_DrmC_I"/>
    <property type="match status" value="1"/>
</dbReference>
<dbReference type="PANTHER" id="PTHR21248">
    <property type="entry name" value="CARDIOLIPIN SYNTHASE"/>
    <property type="match status" value="1"/>
</dbReference>
<dbReference type="GO" id="GO:0032049">
    <property type="term" value="P:cardiolipin biosynthetic process"/>
    <property type="evidence" value="ECO:0007669"/>
    <property type="project" value="UniProtKB-ARBA"/>
</dbReference>
<dbReference type="PROSITE" id="PS50035">
    <property type="entry name" value="PLD"/>
    <property type="match status" value="1"/>
</dbReference>
<evidence type="ECO:0000256" key="4">
    <source>
        <dbReference type="ARBA" id="ARBA00022525"/>
    </source>
</evidence>
<protein>
    <recommendedName>
        <fullName evidence="3">Phospholipase D</fullName>
    </recommendedName>
    <alternativeName>
        <fullName evidence="5">Choline phosphatase</fullName>
    </alternativeName>
</protein>
<dbReference type="InterPro" id="IPR025202">
    <property type="entry name" value="PLD-like_dom"/>
</dbReference>
<comment type="function">
    <text evidence="1">Could be a virulence factor.</text>
</comment>
<dbReference type="AlphaFoldDB" id="A0A5B0KP28"/>
<evidence type="ECO:0000259" key="6">
    <source>
        <dbReference type="PROSITE" id="PS50035"/>
    </source>
</evidence>
<comment type="subcellular location">
    <subcellularLocation>
        <location evidence="2">Secreted</location>
    </subcellularLocation>
</comment>
<gene>
    <name evidence="7" type="ORF">FH063_006683</name>
</gene>
<dbReference type="Pfam" id="PF13091">
    <property type="entry name" value="PLDc_2"/>
    <property type="match status" value="1"/>
</dbReference>
<evidence type="ECO:0000256" key="3">
    <source>
        <dbReference type="ARBA" id="ARBA00018392"/>
    </source>
</evidence>
<evidence type="ECO:0000256" key="2">
    <source>
        <dbReference type="ARBA" id="ARBA00004613"/>
    </source>
</evidence>